<comment type="caution">
    <text evidence="3">The sequence shown here is derived from an EMBL/GenBank/DDBJ whole genome shotgun (WGS) entry which is preliminary data.</text>
</comment>
<evidence type="ECO:0000313" key="3">
    <source>
        <dbReference type="EMBL" id="RNL55476.1"/>
    </source>
</evidence>
<dbReference type="EMBL" id="RBED01000092">
    <property type="protein sequence ID" value="RNL55476.1"/>
    <property type="molecule type" value="Genomic_DNA"/>
</dbReference>
<dbReference type="Proteomes" id="UP000273807">
    <property type="component" value="Unassembled WGS sequence"/>
</dbReference>
<dbReference type="AlphaFoldDB" id="A0A3N0C003"/>
<keyword evidence="1" id="KW-0472">Membrane</keyword>
<organism evidence="3 4">
    <name type="scientific">Arthrobacter oryzae</name>
    <dbReference type="NCBI Taxonomy" id="409290"/>
    <lineage>
        <taxon>Bacteria</taxon>
        <taxon>Bacillati</taxon>
        <taxon>Actinomycetota</taxon>
        <taxon>Actinomycetes</taxon>
        <taxon>Micrococcales</taxon>
        <taxon>Micrococcaceae</taxon>
        <taxon>Arthrobacter</taxon>
    </lineage>
</organism>
<feature type="transmembrane region" description="Helical" evidence="1">
    <location>
        <begin position="345"/>
        <end position="363"/>
    </location>
</feature>
<gene>
    <name evidence="3" type="ORF">D7003_09870</name>
</gene>
<keyword evidence="1" id="KW-1133">Transmembrane helix</keyword>
<evidence type="ECO:0000256" key="2">
    <source>
        <dbReference type="SAM" id="SignalP"/>
    </source>
</evidence>
<evidence type="ECO:0000313" key="4">
    <source>
        <dbReference type="Proteomes" id="UP000273807"/>
    </source>
</evidence>
<sequence length="368" mass="38314">MWRPAPHRWAAALLGLAATGILLAAAPAAYAHDETSDALSLAVEENRIVGTALVEYTDLGFKDTSGDGLLDESEFKEQQSAVSAGLVSTARERVELVVNGTEMSIVGAGLSFPEKDTGTASADVGLAFVSGPFDGGLSQLAFSWGFNSPGDTVVVSDADSAVVGQLSDDGTVTFTLDTWATATSFLRQGVEHIRLGLDHTLFLVVLTLGVVGTQITRATAWRVVKLVTAFTVGHAVSLCLAYFSLLPVPAQIVEPAIGLSIAGVAALVVRSKLGTHPWWIAGVVGLVHELGFASSLADLGLATADHAVALLTFNLGIDLAQVAVVGIVMASYALLGKLLPRRVEFVRLAVCVAIGAVGLFWTVTRLIP</sequence>
<keyword evidence="1" id="KW-0812">Transmembrane</keyword>
<feature type="transmembrane region" description="Helical" evidence="1">
    <location>
        <begin position="193"/>
        <end position="211"/>
    </location>
</feature>
<feature type="transmembrane region" description="Helical" evidence="1">
    <location>
        <begin position="252"/>
        <end position="269"/>
    </location>
</feature>
<dbReference type="Pfam" id="PF13795">
    <property type="entry name" value="HupE_UreJ_2"/>
    <property type="match status" value="1"/>
</dbReference>
<evidence type="ECO:0000256" key="1">
    <source>
        <dbReference type="SAM" id="Phobius"/>
    </source>
</evidence>
<reference evidence="3 4" key="1">
    <citation type="submission" date="2018-10" db="EMBL/GenBank/DDBJ databases">
        <title>Genome sequencing of Arthrobacter oryzae TNB02.</title>
        <authorList>
            <person name="Cho Y.-J."/>
            <person name="Cho A."/>
            <person name="Kim O.-S."/>
        </authorList>
    </citation>
    <scope>NUCLEOTIDE SEQUENCE [LARGE SCALE GENOMIC DNA]</scope>
    <source>
        <strain evidence="3 4">TNB02</strain>
    </source>
</reference>
<proteinExistence type="predicted"/>
<feature type="signal peptide" evidence="2">
    <location>
        <begin position="1"/>
        <end position="31"/>
    </location>
</feature>
<feature type="chain" id="PRO_5018303046" evidence="2">
    <location>
        <begin position="32"/>
        <end position="368"/>
    </location>
</feature>
<dbReference type="InterPro" id="IPR018247">
    <property type="entry name" value="EF_Hand_1_Ca_BS"/>
</dbReference>
<keyword evidence="2" id="KW-0732">Signal</keyword>
<feature type="transmembrane region" description="Helical" evidence="1">
    <location>
        <begin position="223"/>
        <end position="246"/>
    </location>
</feature>
<name>A0A3N0C003_9MICC</name>
<feature type="transmembrane region" description="Helical" evidence="1">
    <location>
        <begin position="309"/>
        <end position="333"/>
    </location>
</feature>
<dbReference type="PROSITE" id="PS00018">
    <property type="entry name" value="EF_HAND_1"/>
    <property type="match status" value="1"/>
</dbReference>
<accession>A0A3N0C003</accession>
<feature type="transmembrane region" description="Helical" evidence="1">
    <location>
        <begin position="278"/>
        <end position="297"/>
    </location>
</feature>
<protein>
    <submittedName>
        <fullName evidence="3">HupE/UreJ family protein</fullName>
    </submittedName>
</protein>
<keyword evidence="4" id="KW-1185">Reference proteome</keyword>
<dbReference type="InterPro" id="IPR032809">
    <property type="entry name" value="Put_HupE_UreJ"/>
</dbReference>